<feature type="compositionally biased region" description="Low complexity" evidence="1">
    <location>
        <begin position="27"/>
        <end position="42"/>
    </location>
</feature>
<evidence type="ECO:0000313" key="2">
    <source>
        <dbReference type="EMBL" id="KAJ1357702.1"/>
    </source>
</evidence>
<dbReference type="Proteomes" id="UP001196413">
    <property type="component" value="Unassembled WGS sequence"/>
</dbReference>
<protein>
    <submittedName>
        <fullName evidence="2">Uncharacterized protein</fullName>
    </submittedName>
</protein>
<evidence type="ECO:0000256" key="1">
    <source>
        <dbReference type="SAM" id="MobiDB-lite"/>
    </source>
</evidence>
<dbReference type="EMBL" id="JAHQIW010003230">
    <property type="protein sequence ID" value="KAJ1357702.1"/>
    <property type="molecule type" value="Genomic_DNA"/>
</dbReference>
<feature type="compositionally biased region" description="Basic and acidic residues" evidence="1">
    <location>
        <begin position="1"/>
        <end position="24"/>
    </location>
</feature>
<proteinExistence type="predicted"/>
<accession>A0AAD5QPC9</accession>
<feature type="region of interest" description="Disordered" evidence="1">
    <location>
        <begin position="1"/>
        <end position="44"/>
    </location>
</feature>
<reference evidence="2" key="1">
    <citation type="submission" date="2021-06" db="EMBL/GenBank/DDBJ databases">
        <title>Parelaphostrongylus tenuis whole genome reference sequence.</title>
        <authorList>
            <person name="Garwood T.J."/>
            <person name="Larsen P.A."/>
            <person name="Fountain-Jones N.M."/>
            <person name="Garbe J.R."/>
            <person name="Macchietto M.G."/>
            <person name="Kania S.A."/>
            <person name="Gerhold R.W."/>
            <person name="Richards J.E."/>
            <person name="Wolf T.M."/>
        </authorList>
    </citation>
    <scope>NUCLEOTIDE SEQUENCE</scope>
    <source>
        <strain evidence="2">MNPRO001-30</strain>
        <tissue evidence="2">Meninges</tissue>
    </source>
</reference>
<comment type="caution">
    <text evidence="2">The sequence shown here is derived from an EMBL/GenBank/DDBJ whole genome shotgun (WGS) entry which is preliminary data.</text>
</comment>
<gene>
    <name evidence="2" type="ORF">KIN20_015898</name>
</gene>
<sequence length="107" mass="12122">MRHLTRCDSSRLDDVDSKESDRSFFDSTLGTSGATTPAGTSPKVSLKRPLHYHVVSDAKLQSSIGARRNVFVEKTLDKTADLQDYGINIRPTRMRRPPKWLELDYVI</sequence>
<name>A0AAD5QPC9_PARTN</name>
<organism evidence="2 3">
    <name type="scientific">Parelaphostrongylus tenuis</name>
    <name type="common">Meningeal worm</name>
    <dbReference type="NCBI Taxonomy" id="148309"/>
    <lineage>
        <taxon>Eukaryota</taxon>
        <taxon>Metazoa</taxon>
        <taxon>Ecdysozoa</taxon>
        <taxon>Nematoda</taxon>
        <taxon>Chromadorea</taxon>
        <taxon>Rhabditida</taxon>
        <taxon>Rhabditina</taxon>
        <taxon>Rhabditomorpha</taxon>
        <taxon>Strongyloidea</taxon>
        <taxon>Metastrongylidae</taxon>
        <taxon>Parelaphostrongylus</taxon>
    </lineage>
</organism>
<dbReference type="AlphaFoldDB" id="A0AAD5QPC9"/>
<keyword evidence="3" id="KW-1185">Reference proteome</keyword>
<evidence type="ECO:0000313" key="3">
    <source>
        <dbReference type="Proteomes" id="UP001196413"/>
    </source>
</evidence>